<dbReference type="Proteomes" id="UP001153076">
    <property type="component" value="Unassembled WGS sequence"/>
</dbReference>
<dbReference type="AlphaFoldDB" id="A0A9Q1JYZ3"/>
<feature type="region of interest" description="Disordered" evidence="1">
    <location>
        <begin position="129"/>
        <end position="199"/>
    </location>
</feature>
<feature type="compositionally biased region" description="Basic and acidic residues" evidence="1">
    <location>
        <begin position="171"/>
        <end position="191"/>
    </location>
</feature>
<sequence>MYLVNYFFSRLKNRYCSKSVLEYVKDVNRIALLDWCQFVLDKLINSVRHYKEIEAVKRRPLSECAKERNKDDSILLCSLGLGLSESDRQTPVAQSIFMPDPKTIGEKHDANEDDDDGAPLIFHSRTLLRRTSSSGKVPATKHALEQKKESLRANGEQKATDCSKPKLTAKTRPEPKANKEISVEKDTEKRVGATTTPKK</sequence>
<evidence type="ECO:0000313" key="2">
    <source>
        <dbReference type="EMBL" id="KAJ8433431.1"/>
    </source>
</evidence>
<name>A0A9Q1JYZ3_9CARY</name>
<accession>A0A9Q1JYZ3</accession>
<comment type="caution">
    <text evidence="2">The sequence shown here is derived from an EMBL/GenBank/DDBJ whole genome shotgun (WGS) entry which is preliminary data.</text>
</comment>
<evidence type="ECO:0000256" key="1">
    <source>
        <dbReference type="SAM" id="MobiDB-lite"/>
    </source>
</evidence>
<keyword evidence="3" id="KW-1185">Reference proteome</keyword>
<organism evidence="2 3">
    <name type="scientific">Carnegiea gigantea</name>
    <dbReference type="NCBI Taxonomy" id="171969"/>
    <lineage>
        <taxon>Eukaryota</taxon>
        <taxon>Viridiplantae</taxon>
        <taxon>Streptophyta</taxon>
        <taxon>Embryophyta</taxon>
        <taxon>Tracheophyta</taxon>
        <taxon>Spermatophyta</taxon>
        <taxon>Magnoliopsida</taxon>
        <taxon>eudicotyledons</taxon>
        <taxon>Gunneridae</taxon>
        <taxon>Pentapetalae</taxon>
        <taxon>Caryophyllales</taxon>
        <taxon>Cactineae</taxon>
        <taxon>Cactaceae</taxon>
        <taxon>Cactoideae</taxon>
        <taxon>Echinocereeae</taxon>
        <taxon>Carnegiea</taxon>
    </lineage>
</organism>
<gene>
    <name evidence="2" type="ORF">Cgig2_024767</name>
</gene>
<reference evidence="2" key="1">
    <citation type="submission" date="2022-04" db="EMBL/GenBank/DDBJ databases">
        <title>Carnegiea gigantea Genome sequencing and assembly v2.</title>
        <authorList>
            <person name="Copetti D."/>
            <person name="Sanderson M.J."/>
            <person name="Burquez A."/>
            <person name="Wojciechowski M.F."/>
        </authorList>
    </citation>
    <scope>NUCLEOTIDE SEQUENCE</scope>
    <source>
        <strain evidence="2">SGP5-SGP5p</strain>
        <tissue evidence="2">Aerial part</tissue>
    </source>
</reference>
<protein>
    <submittedName>
        <fullName evidence="2">Uncharacterized protein</fullName>
    </submittedName>
</protein>
<feature type="compositionally biased region" description="Basic and acidic residues" evidence="1">
    <location>
        <begin position="142"/>
        <end position="151"/>
    </location>
</feature>
<dbReference type="EMBL" id="JAKOGI010000541">
    <property type="protein sequence ID" value="KAJ8433431.1"/>
    <property type="molecule type" value="Genomic_DNA"/>
</dbReference>
<proteinExistence type="predicted"/>
<dbReference type="OrthoDB" id="679318at2759"/>
<evidence type="ECO:0000313" key="3">
    <source>
        <dbReference type="Proteomes" id="UP001153076"/>
    </source>
</evidence>